<sequence length="127" mass="15091">MSDWKTKLENIKKEQEAAEQKHKADLEALNQRNDSITRSKKNELDNLRDESEREESRRNERHQQMDNVQTKMLEQQNNNLQKTNIDYANQLGELKKSSDSQKEKEKERQLMEKTMLLENQKSSKIGS</sequence>
<keyword evidence="3" id="KW-1185">Reference proteome</keyword>
<evidence type="ECO:0000313" key="2">
    <source>
        <dbReference type="EMBL" id="CAI5453648.1"/>
    </source>
</evidence>
<protein>
    <submittedName>
        <fullName evidence="2">Uncharacterized protein</fullName>
    </submittedName>
</protein>
<comment type="caution">
    <text evidence="2">The sequence shown here is derived from an EMBL/GenBank/DDBJ whole genome shotgun (WGS) entry which is preliminary data.</text>
</comment>
<gene>
    <name evidence="2" type="ORF">CAMP_LOCUS16285</name>
</gene>
<evidence type="ECO:0000313" key="3">
    <source>
        <dbReference type="Proteomes" id="UP001152747"/>
    </source>
</evidence>
<feature type="region of interest" description="Disordered" evidence="1">
    <location>
        <begin position="1"/>
        <end position="127"/>
    </location>
</feature>
<feature type="compositionally biased region" description="Basic and acidic residues" evidence="1">
    <location>
        <begin position="1"/>
        <end position="26"/>
    </location>
</feature>
<feature type="compositionally biased region" description="Basic and acidic residues" evidence="1">
    <location>
        <begin position="93"/>
        <end position="111"/>
    </location>
</feature>
<accession>A0A9P1IWM8</accession>
<dbReference type="EMBL" id="CANHGI010000005">
    <property type="protein sequence ID" value="CAI5453648.1"/>
    <property type="molecule type" value="Genomic_DNA"/>
</dbReference>
<feature type="compositionally biased region" description="Polar residues" evidence="1">
    <location>
        <begin position="65"/>
        <end position="87"/>
    </location>
</feature>
<organism evidence="2 3">
    <name type="scientific">Caenorhabditis angaria</name>
    <dbReference type="NCBI Taxonomy" id="860376"/>
    <lineage>
        <taxon>Eukaryota</taxon>
        <taxon>Metazoa</taxon>
        <taxon>Ecdysozoa</taxon>
        <taxon>Nematoda</taxon>
        <taxon>Chromadorea</taxon>
        <taxon>Rhabditida</taxon>
        <taxon>Rhabditina</taxon>
        <taxon>Rhabditomorpha</taxon>
        <taxon>Rhabditoidea</taxon>
        <taxon>Rhabditidae</taxon>
        <taxon>Peloderinae</taxon>
        <taxon>Caenorhabditis</taxon>
    </lineage>
</organism>
<feature type="compositionally biased region" description="Basic and acidic residues" evidence="1">
    <location>
        <begin position="35"/>
        <end position="64"/>
    </location>
</feature>
<dbReference type="AlphaFoldDB" id="A0A9P1IWM8"/>
<evidence type="ECO:0000256" key="1">
    <source>
        <dbReference type="SAM" id="MobiDB-lite"/>
    </source>
</evidence>
<dbReference type="Proteomes" id="UP001152747">
    <property type="component" value="Unassembled WGS sequence"/>
</dbReference>
<proteinExistence type="predicted"/>
<feature type="compositionally biased region" description="Polar residues" evidence="1">
    <location>
        <begin position="117"/>
        <end position="127"/>
    </location>
</feature>
<reference evidence="2" key="1">
    <citation type="submission" date="2022-11" db="EMBL/GenBank/DDBJ databases">
        <authorList>
            <person name="Kikuchi T."/>
        </authorList>
    </citation>
    <scope>NUCLEOTIDE SEQUENCE</scope>
    <source>
        <strain evidence="2">PS1010</strain>
    </source>
</reference>
<name>A0A9P1IWM8_9PELO</name>